<reference evidence="5" key="1">
    <citation type="submission" date="2019-07" db="EMBL/GenBank/DDBJ databases">
        <title>Hyphodiscus hymeniophilus genome sequencing and assembly.</title>
        <authorList>
            <person name="Kramer G."/>
            <person name="Nodwell J."/>
        </authorList>
    </citation>
    <scope>NUCLEOTIDE SEQUENCE</scope>
    <source>
        <strain evidence="5">ATCC 34498</strain>
    </source>
</reference>
<evidence type="ECO:0000313" key="5">
    <source>
        <dbReference type="EMBL" id="KAG0651823.1"/>
    </source>
</evidence>
<comment type="similarity">
    <text evidence="1">Belongs to the protein prenyltransferase subunit alpha family.</text>
</comment>
<dbReference type="GO" id="GO:0008318">
    <property type="term" value="F:protein prenyltransferase activity"/>
    <property type="evidence" value="ECO:0007669"/>
    <property type="project" value="InterPro"/>
</dbReference>
<name>A0A9P7AZK7_9HELO</name>
<evidence type="ECO:0000256" key="4">
    <source>
        <dbReference type="ARBA" id="ARBA00022737"/>
    </source>
</evidence>
<comment type="caution">
    <text evidence="5">The sequence shown here is derived from an EMBL/GenBank/DDBJ whole genome shotgun (WGS) entry which is preliminary data.</text>
</comment>
<dbReference type="Pfam" id="PF01239">
    <property type="entry name" value="PPTA"/>
    <property type="match status" value="1"/>
</dbReference>
<protein>
    <submittedName>
        <fullName evidence="5">Prenyltransferase alpha subunit repeat-containing 1</fullName>
    </submittedName>
</protein>
<evidence type="ECO:0000256" key="3">
    <source>
        <dbReference type="ARBA" id="ARBA00022679"/>
    </source>
</evidence>
<keyword evidence="2" id="KW-0637">Prenyltransferase</keyword>
<dbReference type="Gene3D" id="1.25.40.120">
    <property type="entry name" value="Protein prenylyltransferase"/>
    <property type="match status" value="1"/>
</dbReference>
<keyword evidence="3" id="KW-0808">Transferase</keyword>
<keyword evidence="6" id="KW-1185">Reference proteome</keyword>
<dbReference type="SUPFAM" id="SSF48439">
    <property type="entry name" value="Protein prenylyltransferase"/>
    <property type="match status" value="1"/>
</dbReference>
<sequence>MSRALDPDAAASIVASNSQAAYNDIVEALNSSTSELFDIEFLGKSHPPPPGRNVLLEGTSIGLPKIKLVEAFVVARQIFFKLLKDFRADNFQDIQNATAVILLMDPEHITAANARKRIIQHFRAGPMVNLSNVLQKELLVIDSLLTSRLHRHTKSPTLWGHRRWLLEVLSSLEFPHDTQRDLETVILVAAERHPRNYYGWLHLRWLLSDYQSSGYALRDSPAIEHSTMLSTVKDWCLRHPADTSGWSFILFYLFSIELPHTRLETSSAICREVLGLAISFKWTHESVWVFLRTLVASENIQRDQRLSFFKAIEVLLAAQPEDSKARKILEASHDWCLGCSV</sequence>
<evidence type="ECO:0000256" key="1">
    <source>
        <dbReference type="ARBA" id="ARBA00006734"/>
    </source>
</evidence>
<dbReference type="InterPro" id="IPR002088">
    <property type="entry name" value="Prenyl_trans_a"/>
</dbReference>
<dbReference type="AlphaFoldDB" id="A0A9P7AZK7"/>
<dbReference type="GO" id="GO:0005737">
    <property type="term" value="C:cytoplasm"/>
    <property type="evidence" value="ECO:0007669"/>
    <property type="project" value="TreeGrafter"/>
</dbReference>
<proteinExistence type="inferred from homology"/>
<accession>A0A9P7AZK7</accession>
<organism evidence="5 6">
    <name type="scientific">Hyphodiscus hymeniophilus</name>
    <dbReference type="NCBI Taxonomy" id="353542"/>
    <lineage>
        <taxon>Eukaryota</taxon>
        <taxon>Fungi</taxon>
        <taxon>Dikarya</taxon>
        <taxon>Ascomycota</taxon>
        <taxon>Pezizomycotina</taxon>
        <taxon>Leotiomycetes</taxon>
        <taxon>Helotiales</taxon>
        <taxon>Hyphodiscaceae</taxon>
        <taxon>Hyphodiscus</taxon>
    </lineage>
</organism>
<gene>
    <name evidence="5" type="ORF">D0Z07_1018</name>
</gene>
<dbReference type="EMBL" id="VNKQ01000003">
    <property type="protein sequence ID" value="KAG0651823.1"/>
    <property type="molecule type" value="Genomic_DNA"/>
</dbReference>
<evidence type="ECO:0000313" key="6">
    <source>
        <dbReference type="Proteomes" id="UP000785200"/>
    </source>
</evidence>
<dbReference type="OrthoDB" id="5358702at2759"/>
<dbReference type="PANTHER" id="PTHR11129:SF3">
    <property type="entry name" value="PROTEIN PRENYLTRANSFERASE ALPHA SUBUNIT REPEAT-CONTAINING PROTEIN 1"/>
    <property type="match status" value="1"/>
</dbReference>
<dbReference type="Proteomes" id="UP000785200">
    <property type="component" value="Unassembled WGS sequence"/>
</dbReference>
<dbReference type="PANTHER" id="PTHR11129">
    <property type="entry name" value="PROTEIN FARNESYLTRANSFERASE ALPHA SUBUNIT/RAB GERANYLGERANYL TRANSFERASE ALPHA SUBUNIT"/>
    <property type="match status" value="1"/>
</dbReference>
<keyword evidence="4" id="KW-0677">Repeat</keyword>
<evidence type="ECO:0000256" key="2">
    <source>
        <dbReference type="ARBA" id="ARBA00022602"/>
    </source>
</evidence>